<organism evidence="2 3">
    <name type="scientific">Kribbella caucasensis</name>
    <dbReference type="NCBI Taxonomy" id="2512215"/>
    <lineage>
        <taxon>Bacteria</taxon>
        <taxon>Bacillati</taxon>
        <taxon>Actinomycetota</taxon>
        <taxon>Actinomycetes</taxon>
        <taxon>Propionibacteriales</taxon>
        <taxon>Kribbellaceae</taxon>
        <taxon>Kribbella</taxon>
    </lineage>
</organism>
<dbReference type="PANTHER" id="PTHR47691">
    <property type="entry name" value="REGULATOR-RELATED"/>
    <property type="match status" value="1"/>
</dbReference>
<dbReference type="InterPro" id="IPR010982">
    <property type="entry name" value="Lambda_DNA-bd_dom_sf"/>
</dbReference>
<dbReference type="SUPFAM" id="SSF52540">
    <property type="entry name" value="P-loop containing nucleoside triphosphate hydrolases"/>
    <property type="match status" value="1"/>
</dbReference>
<dbReference type="InterPro" id="IPR011990">
    <property type="entry name" value="TPR-like_helical_dom_sf"/>
</dbReference>
<dbReference type="Proteomes" id="UP000295388">
    <property type="component" value="Unassembled WGS sequence"/>
</dbReference>
<dbReference type="InterPro" id="IPR019734">
    <property type="entry name" value="TPR_rpt"/>
</dbReference>
<evidence type="ECO:0000313" key="3">
    <source>
        <dbReference type="Proteomes" id="UP000295388"/>
    </source>
</evidence>
<dbReference type="PANTHER" id="PTHR47691:SF3">
    <property type="entry name" value="HTH-TYPE TRANSCRIPTIONAL REGULATOR RV0890C-RELATED"/>
    <property type="match status" value="1"/>
</dbReference>
<dbReference type="Gene3D" id="1.25.40.10">
    <property type="entry name" value="Tetratricopeptide repeat domain"/>
    <property type="match status" value="2"/>
</dbReference>
<dbReference type="Pfam" id="PF13560">
    <property type="entry name" value="HTH_31"/>
    <property type="match status" value="1"/>
</dbReference>
<dbReference type="SUPFAM" id="SSF48452">
    <property type="entry name" value="TPR-like"/>
    <property type="match status" value="2"/>
</dbReference>
<dbReference type="OrthoDB" id="4326794at2"/>
<dbReference type="AlphaFoldDB" id="A0A4R6K899"/>
<accession>A0A4R6K899</accession>
<evidence type="ECO:0000313" key="2">
    <source>
        <dbReference type="EMBL" id="TDO44968.1"/>
    </source>
</evidence>
<dbReference type="SUPFAM" id="SSF47413">
    <property type="entry name" value="lambda repressor-like DNA-binding domains"/>
    <property type="match status" value="1"/>
</dbReference>
<dbReference type="SMART" id="SM00028">
    <property type="entry name" value="TPR"/>
    <property type="match status" value="5"/>
</dbReference>
<dbReference type="InterPro" id="IPR001387">
    <property type="entry name" value="Cro/C1-type_HTH"/>
</dbReference>
<comment type="caution">
    <text evidence="2">The sequence shown here is derived from an EMBL/GenBank/DDBJ whole genome shotgun (WGS) entry which is preliminary data.</text>
</comment>
<dbReference type="Pfam" id="PF13374">
    <property type="entry name" value="TPR_10"/>
    <property type="match status" value="1"/>
</dbReference>
<dbReference type="PRINTS" id="PR00364">
    <property type="entry name" value="DISEASERSIST"/>
</dbReference>
<reference evidence="2 3" key="1">
    <citation type="submission" date="2019-03" db="EMBL/GenBank/DDBJ databases">
        <title>Genomic Encyclopedia of Type Strains, Phase III (KMG-III): the genomes of soil and plant-associated and newly described type strains.</title>
        <authorList>
            <person name="Whitman W."/>
        </authorList>
    </citation>
    <scope>NUCLEOTIDE SEQUENCE [LARGE SCALE GENOMIC DNA]</scope>
    <source>
        <strain evidence="2 3">VKM Ac-2527</strain>
    </source>
</reference>
<protein>
    <submittedName>
        <fullName evidence="2">Tetratricopeptide repeat protein</fullName>
    </submittedName>
</protein>
<sequence>MESQFAALLRRHRTAAGLTQDELSTASGVSVQAISTLERGTRRYPQLSTVTALADALHLNPDQRAALTAAASRPGRKGGRGIGGGRAGGLEAGGAGAGGGGAGRTTVIGAAAYSVVSPRQLPFASGDFTGRERELGELSRYLISSPGVSLTAITGMGGIGKTTLAVHVAHEVADHYPDGQLYLDLSGFGPGEPLEPLKALTYLLEDLGEPPPADLPTASARFRNALANRRLVLLLDNAADPKQVRPLLPGTGCCGVIVTSRRSMAGLSGSRQYPLGVPQLPEAIDMLRRISGRTDAPEDECAEVVRQCGGLPLAIRMAGARLASRPSWPVAHLAQRLADGRRRLDELQLDDSGVRATLVLSIEQLAGSVDPVDVQAVSMFALLGLSNALDLTAPLAAALSDSPEPEAEVVLERLVDVHLLTTPAPGRYRFHDLVRVAAQELAEQTLSEADRIAATTRWVKRVSAVVWKASEYAGHGLTREKWLNQSWLEGADDLANQDDVLAWLDNERTSLVSTIQQAVREQPQLAVQLAVGLNAYYALRRAWLDWLQANESVLRLVRGGPDRTAEGIVLHDLGAAHAELEQYQEAVAPLRQAVQAAHESGDENLQALCLSSLSHVLERAGRIADGIPYAARAREIGLTLGSPPRAAWACLALGMLYLRTGATDSAQHHFTEALDLLVEPGQERYRGMVAQNVGVAYREAGRLDLADRYLQQGLDLYREAGAAIQQAEVLNELGKLCLDTDDLDTGAAHLTEALAIAGRHSDWLCEADIRTTLGQTRHRQGRRPEAHREWRLALTLHDQHHSHRGAALRSLLDEA</sequence>
<dbReference type="SMART" id="SM00530">
    <property type="entry name" value="HTH_XRE"/>
    <property type="match status" value="1"/>
</dbReference>
<dbReference type="CDD" id="cd00093">
    <property type="entry name" value="HTH_XRE"/>
    <property type="match status" value="1"/>
</dbReference>
<evidence type="ECO:0000259" key="1">
    <source>
        <dbReference type="PROSITE" id="PS50943"/>
    </source>
</evidence>
<keyword evidence="3" id="KW-1185">Reference proteome</keyword>
<dbReference type="RefSeq" id="WP_133802920.1">
    <property type="nucleotide sequence ID" value="NZ_SNWQ01000014.1"/>
</dbReference>
<dbReference type="PROSITE" id="PS50943">
    <property type="entry name" value="HTH_CROC1"/>
    <property type="match status" value="1"/>
</dbReference>
<dbReference type="Gene3D" id="1.10.260.40">
    <property type="entry name" value="lambda repressor-like DNA-binding domains"/>
    <property type="match status" value="1"/>
</dbReference>
<dbReference type="InterPro" id="IPR027417">
    <property type="entry name" value="P-loop_NTPase"/>
</dbReference>
<dbReference type="Pfam" id="PF00931">
    <property type="entry name" value="NB-ARC"/>
    <property type="match status" value="1"/>
</dbReference>
<dbReference type="Gene3D" id="3.40.50.300">
    <property type="entry name" value="P-loop containing nucleotide triphosphate hydrolases"/>
    <property type="match status" value="1"/>
</dbReference>
<dbReference type="EMBL" id="SNWQ01000014">
    <property type="protein sequence ID" value="TDO44968.1"/>
    <property type="molecule type" value="Genomic_DNA"/>
</dbReference>
<dbReference type="InterPro" id="IPR002182">
    <property type="entry name" value="NB-ARC"/>
</dbReference>
<name>A0A4R6K899_9ACTN</name>
<feature type="domain" description="HTH cro/C1-type" evidence="1">
    <location>
        <begin position="9"/>
        <end position="64"/>
    </location>
</feature>
<dbReference type="GO" id="GO:0043531">
    <property type="term" value="F:ADP binding"/>
    <property type="evidence" value="ECO:0007669"/>
    <property type="project" value="InterPro"/>
</dbReference>
<gene>
    <name evidence="2" type="ORF">EV643_114113</name>
</gene>
<dbReference type="GO" id="GO:0003677">
    <property type="term" value="F:DNA binding"/>
    <property type="evidence" value="ECO:0007669"/>
    <property type="project" value="InterPro"/>
</dbReference>
<proteinExistence type="predicted"/>